<name>A0A0P1A814_PLAHL</name>
<dbReference type="EMBL" id="CCYD01000252">
    <property type="protein sequence ID" value="CEG36815.1"/>
    <property type="molecule type" value="Genomic_DNA"/>
</dbReference>
<proteinExistence type="predicted"/>
<keyword evidence="3" id="KW-1185">Reference proteome</keyword>
<feature type="compositionally biased region" description="Basic and acidic residues" evidence="1">
    <location>
        <begin position="58"/>
        <end position="71"/>
    </location>
</feature>
<accession>A0A0P1A814</accession>
<sequence>MEIITTVKSSSCALSVPQDKVLKYALDATPIAITKQLRWTRGSFQKHDESTSQSNPFKRNDEIKDPKELAHKLPIQASRL</sequence>
<dbReference type="Proteomes" id="UP000054928">
    <property type="component" value="Unassembled WGS sequence"/>
</dbReference>
<dbReference type="RefSeq" id="XP_024573184.1">
    <property type="nucleotide sequence ID" value="XM_024722071.1"/>
</dbReference>
<evidence type="ECO:0000256" key="1">
    <source>
        <dbReference type="SAM" id="MobiDB-lite"/>
    </source>
</evidence>
<protein>
    <submittedName>
        <fullName evidence="2">Uncharacterized protein</fullName>
    </submittedName>
</protein>
<reference evidence="3" key="1">
    <citation type="submission" date="2014-09" db="EMBL/GenBank/DDBJ databases">
        <authorList>
            <person name="Sharma Rahul"/>
            <person name="Thines Marco"/>
        </authorList>
    </citation>
    <scope>NUCLEOTIDE SEQUENCE [LARGE SCALE GENOMIC DNA]</scope>
</reference>
<evidence type="ECO:0000313" key="3">
    <source>
        <dbReference type="Proteomes" id="UP000054928"/>
    </source>
</evidence>
<dbReference type="GeneID" id="36399127"/>
<evidence type="ECO:0000313" key="2">
    <source>
        <dbReference type="EMBL" id="CEG36815.1"/>
    </source>
</evidence>
<dbReference type="AlphaFoldDB" id="A0A0P1A814"/>
<feature type="region of interest" description="Disordered" evidence="1">
    <location>
        <begin position="43"/>
        <end position="80"/>
    </location>
</feature>
<organism evidence="2 3">
    <name type="scientific">Plasmopara halstedii</name>
    <name type="common">Downy mildew of sunflower</name>
    <dbReference type="NCBI Taxonomy" id="4781"/>
    <lineage>
        <taxon>Eukaryota</taxon>
        <taxon>Sar</taxon>
        <taxon>Stramenopiles</taxon>
        <taxon>Oomycota</taxon>
        <taxon>Peronosporomycetes</taxon>
        <taxon>Peronosporales</taxon>
        <taxon>Peronosporaceae</taxon>
        <taxon>Plasmopara</taxon>
    </lineage>
</organism>